<evidence type="ECO:0000256" key="2">
    <source>
        <dbReference type="ARBA" id="ARBA00022729"/>
    </source>
</evidence>
<sequence>MDHNAHSPSMASHRILAAALLAMAVTINAQVNMKVLSFFSILAPDVFNSGTSTVHGNVGAYNDPAVGFPPGRVIDGDIYPPGNQTNEGRTWLLIAILKIPTITVDFELETPELGGLVLKPGVYRFVGGGAASLNGTLYLDANHDPNSRWVFNVLDDFTIESFARVVLLNGAVACNVIWGVNRNVLTGSNVDLHGYFIALGSITIGPGSTIFGGLYAYKLPVVLQDDTIYRCDAPPFIPPTGGAGIPSLPTEEGMGIPSTTTGIPSTADGTTTAIATLETTTTASDTASHKVTGSTDTDTIITSPRMRGSSRNTTTITKVITFTATCPVAPTVITSCGQEFYITSPGTMVLTATSIITAINSCKECAGSQPFQIRPTNRTPCPSCTSGRASGSRQSDGGREHLSELEIEVTAAASDLRSLGIYAIPVVALLMMAVHLL</sequence>
<gene>
    <name evidence="6" type="ORF">DCS_02041</name>
</gene>
<protein>
    <submittedName>
        <fullName evidence="6">Uncharacterized protein</fullName>
    </submittedName>
</protein>
<feature type="compositionally biased region" description="Low complexity" evidence="3">
    <location>
        <begin position="294"/>
        <end position="303"/>
    </location>
</feature>
<keyword evidence="4" id="KW-0472">Membrane</keyword>
<comment type="similarity">
    <text evidence="1">Belongs to the ice-binding protein family.</text>
</comment>
<feature type="region of interest" description="Disordered" evidence="3">
    <location>
        <begin position="376"/>
        <end position="401"/>
    </location>
</feature>
<evidence type="ECO:0000256" key="1">
    <source>
        <dbReference type="ARBA" id="ARBA00005445"/>
    </source>
</evidence>
<dbReference type="Pfam" id="PF11999">
    <property type="entry name" value="Ice_binding"/>
    <property type="match status" value="1"/>
</dbReference>
<dbReference type="AlphaFoldDB" id="A0A151GV49"/>
<feature type="signal peptide" evidence="5">
    <location>
        <begin position="1"/>
        <end position="29"/>
    </location>
</feature>
<dbReference type="InParanoid" id="A0A151GV49"/>
<evidence type="ECO:0000313" key="6">
    <source>
        <dbReference type="EMBL" id="KYK60902.1"/>
    </source>
</evidence>
<dbReference type="Proteomes" id="UP000076580">
    <property type="component" value="Chromosome 01"/>
</dbReference>
<dbReference type="EMBL" id="LAYC01000001">
    <property type="protein sequence ID" value="KYK60902.1"/>
    <property type="molecule type" value="Genomic_DNA"/>
</dbReference>
<accession>A0A151GV49</accession>
<dbReference type="GeneID" id="63714684"/>
<feature type="compositionally biased region" description="Polar residues" evidence="3">
    <location>
        <begin position="376"/>
        <end position="395"/>
    </location>
</feature>
<keyword evidence="4" id="KW-0812">Transmembrane</keyword>
<feature type="transmembrane region" description="Helical" evidence="4">
    <location>
        <begin position="419"/>
        <end position="436"/>
    </location>
</feature>
<feature type="region of interest" description="Disordered" evidence="3">
    <location>
        <begin position="284"/>
        <end position="310"/>
    </location>
</feature>
<evidence type="ECO:0000256" key="3">
    <source>
        <dbReference type="SAM" id="MobiDB-lite"/>
    </source>
</evidence>
<reference evidence="6 7" key="1">
    <citation type="journal article" date="2016" name="Sci. Rep.">
        <title>Insights into Adaptations to a Near-Obligate Nematode Endoparasitic Lifestyle from the Finished Genome of Drechmeria coniospora.</title>
        <authorList>
            <person name="Zhang L."/>
            <person name="Zhou Z."/>
            <person name="Guo Q."/>
            <person name="Fokkens L."/>
            <person name="Miskei M."/>
            <person name="Pocsi I."/>
            <person name="Zhang W."/>
            <person name="Chen M."/>
            <person name="Wang L."/>
            <person name="Sun Y."/>
            <person name="Donzelli B.G."/>
            <person name="Gibson D.M."/>
            <person name="Nelson D.R."/>
            <person name="Luo J.G."/>
            <person name="Rep M."/>
            <person name="Liu H."/>
            <person name="Yang S."/>
            <person name="Wang J."/>
            <person name="Krasnoff S.B."/>
            <person name="Xu Y."/>
            <person name="Molnar I."/>
            <person name="Lin M."/>
        </authorList>
    </citation>
    <scope>NUCLEOTIDE SEQUENCE [LARGE SCALE GENOMIC DNA]</scope>
    <source>
        <strain evidence="6 7">ARSEF 6962</strain>
    </source>
</reference>
<name>A0A151GV49_DRECN</name>
<organism evidence="6 7">
    <name type="scientific">Drechmeria coniospora</name>
    <name type="common">Nematophagous fungus</name>
    <name type="synonym">Meria coniospora</name>
    <dbReference type="NCBI Taxonomy" id="98403"/>
    <lineage>
        <taxon>Eukaryota</taxon>
        <taxon>Fungi</taxon>
        <taxon>Dikarya</taxon>
        <taxon>Ascomycota</taxon>
        <taxon>Pezizomycotina</taxon>
        <taxon>Sordariomycetes</taxon>
        <taxon>Hypocreomycetidae</taxon>
        <taxon>Hypocreales</taxon>
        <taxon>Ophiocordycipitaceae</taxon>
        <taxon>Drechmeria</taxon>
    </lineage>
</organism>
<evidence type="ECO:0000313" key="7">
    <source>
        <dbReference type="Proteomes" id="UP000076580"/>
    </source>
</evidence>
<comment type="caution">
    <text evidence="6">The sequence shown here is derived from an EMBL/GenBank/DDBJ whole genome shotgun (WGS) entry which is preliminary data.</text>
</comment>
<evidence type="ECO:0000256" key="5">
    <source>
        <dbReference type="SAM" id="SignalP"/>
    </source>
</evidence>
<keyword evidence="4" id="KW-1133">Transmembrane helix</keyword>
<proteinExistence type="inferred from homology"/>
<dbReference type="InterPro" id="IPR021884">
    <property type="entry name" value="Ice-bd_prot"/>
</dbReference>
<keyword evidence="7" id="KW-1185">Reference proteome</keyword>
<feature type="chain" id="PRO_5007581019" evidence="5">
    <location>
        <begin position="30"/>
        <end position="437"/>
    </location>
</feature>
<dbReference type="RefSeq" id="XP_040660254.1">
    <property type="nucleotide sequence ID" value="XM_040799371.1"/>
</dbReference>
<keyword evidence="2 5" id="KW-0732">Signal</keyword>
<evidence type="ECO:0000256" key="4">
    <source>
        <dbReference type="SAM" id="Phobius"/>
    </source>
</evidence>